<dbReference type="Proteomes" id="UP000248857">
    <property type="component" value="Unassembled WGS sequence"/>
</dbReference>
<evidence type="ECO:0000313" key="1">
    <source>
        <dbReference type="EMBL" id="PZD72353.1"/>
    </source>
</evidence>
<comment type="caution">
    <text evidence="1">The sequence shown here is derived from an EMBL/GenBank/DDBJ whole genome shotgun (WGS) entry which is preliminary data.</text>
</comment>
<gene>
    <name evidence="1" type="ORF">C1752_03940</name>
</gene>
<dbReference type="OrthoDB" id="486823at2"/>
<dbReference type="AlphaFoldDB" id="A0A2W1JF25"/>
<keyword evidence="2" id="KW-1185">Reference proteome</keyword>
<dbReference type="InterPro" id="IPR005358">
    <property type="entry name" value="Puta_zinc/iron-chelating_dom"/>
</dbReference>
<accession>A0A2W1JF25</accession>
<reference evidence="1 2" key="1">
    <citation type="journal article" date="2018" name="Sci. Rep.">
        <title>A novel species of the marine cyanobacterium Acaryochloris with a unique pigment content and lifestyle.</title>
        <authorList>
            <person name="Partensky F."/>
            <person name="Six C."/>
            <person name="Ratin M."/>
            <person name="Garczarek L."/>
            <person name="Vaulot D."/>
            <person name="Probert I."/>
            <person name="Calteau A."/>
            <person name="Gourvil P."/>
            <person name="Marie D."/>
            <person name="Grebert T."/>
            <person name="Bouchier C."/>
            <person name="Le Panse S."/>
            <person name="Gachenot M."/>
            <person name="Rodriguez F."/>
            <person name="Garrido J.L."/>
        </authorList>
    </citation>
    <scope>NUCLEOTIDE SEQUENCE [LARGE SCALE GENOMIC DNA]</scope>
    <source>
        <strain evidence="1 2">RCC1774</strain>
    </source>
</reference>
<name>A0A2W1JF25_9CYAN</name>
<organism evidence="1 2">
    <name type="scientific">Acaryochloris thomasi RCC1774</name>
    <dbReference type="NCBI Taxonomy" id="1764569"/>
    <lineage>
        <taxon>Bacteria</taxon>
        <taxon>Bacillati</taxon>
        <taxon>Cyanobacteriota</taxon>
        <taxon>Cyanophyceae</taxon>
        <taxon>Acaryochloridales</taxon>
        <taxon>Acaryochloridaceae</taxon>
        <taxon>Acaryochloris</taxon>
        <taxon>Acaryochloris thomasi</taxon>
    </lineage>
</organism>
<dbReference type="RefSeq" id="WP_110987322.1">
    <property type="nucleotide sequence ID" value="NZ_CAWNWM010000011.1"/>
</dbReference>
<dbReference type="Pfam" id="PF03692">
    <property type="entry name" value="CxxCxxCC"/>
    <property type="match status" value="1"/>
</dbReference>
<evidence type="ECO:0008006" key="3">
    <source>
        <dbReference type="Google" id="ProtNLM"/>
    </source>
</evidence>
<evidence type="ECO:0000313" key="2">
    <source>
        <dbReference type="Proteomes" id="UP000248857"/>
    </source>
</evidence>
<dbReference type="PANTHER" id="PTHR36791:SF2">
    <property type="entry name" value="OS03G0363400 PROTEIN"/>
    <property type="match status" value="1"/>
</dbReference>
<proteinExistence type="predicted"/>
<dbReference type="EMBL" id="PQWO01000011">
    <property type="protein sequence ID" value="PZD72353.1"/>
    <property type="molecule type" value="Genomic_DNA"/>
</dbReference>
<protein>
    <recommendedName>
        <fullName evidence="3">YkgJ family cysteine cluster protein</fullName>
    </recommendedName>
</protein>
<dbReference type="PANTHER" id="PTHR36791">
    <property type="entry name" value="OS03G0363400 PROTEIN"/>
    <property type="match status" value="1"/>
</dbReference>
<sequence length="119" mass="13577">MATWTCIQGCGACCHLDLSERPDIQEYLSAEEFERYLSLIGPDGWCIHFDHDERKCSIYAERPGFCRVTPETFKRLYGIDPDDLNEFAISCCREQIDAVYGNRSLEGLKFEQAIGLDLG</sequence>